<evidence type="ECO:0000256" key="1">
    <source>
        <dbReference type="ARBA" id="ARBA00010088"/>
    </source>
</evidence>
<dbReference type="KEGG" id="ffu:CLAFUR5_02648"/>
<keyword evidence="2 5" id="KW-0378">Hydrolase</keyword>
<sequence length="436" mass="48783">MNALRRLLFFEKQLSPPATTTTLSTMADYGKLPAGVKLDVKPFKAHVDEQKLQDFKTLAKLSPVAPANYENSDTSVDRRYGVSRDWILNAKDHLLNQFDWRKQEDKINSYPNFTAQVKDDVGNDLTIHFVALFSEKKDAMPLALFHGWPGSFLEFLQILDLLKQKYGPQDLPYHVIVPSIPGYAYSSGPPLKGDYALENASEALNNLMVGLGFGSGYIAQGGDLGAFVSRHLAAHNDACKGMHLNFAPIPRPKNADELEMSKVEQDALPRGLWFREVGAAYSHEHGTRTATIGHCLSASPIALLSWIGEKFLEWSDEDPPLDLILESVTLYWMTDSFPRCIYPYRGLSGDDERPRIAKVNGRGRERPYVEKPSGYSFFPKELVPMPKSWVAQTCNMVSASVHETGGHFAAMEKPKELLADIEEYLQKAWTGQSSKL</sequence>
<dbReference type="RefSeq" id="XP_047758004.1">
    <property type="nucleotide sequence ID" value="XM_047901796.1"/>
</dbReference>
<dbReference type="EMBL" id="CP090164">
    <property type="protein sequence ID" value="UJO13638.1"/>
    <property type="molecule type" value="Genomic_DNA"/>
</dbReference>
<feature type="domain" description="Epoxide hydrolase N-terminal" evidence="4">
    <location>
        <begin position="40"/>
        <end position="155"/>
    </location>
</feature>
<dbReference type="PANTHER" id="PTHR21661">
    <property type="entry name" value="EPOXIDE HYDROLASE 1-RELATED"/>
    <property type="match status" value="1"/>
</dbReference>
<evidence type="ECO:0000256" key="2">
    <source>
        <dbReference type="ARBA" id="ARBA00022801"/>
    </source>
</evidence>
<dbReference type="SUPFAM" id="SSF53474">
    <property type="entry name" value="alpha/beta-Hydrolases"/>
    <property type="match status" value="1"/>
</dbReference>
<dbReference type="Gene3D" id="3.40.50.1820">
    <property type="entry name" value="alpha/beta hydrolase"/>
    <property type="match status" value="1"/>
</dbReference>
<evidence type="ECO:0000259" key="4">
    <source>
        <dbReference type="Pfam" id="PF06441"/>
    </source>
</evidence>
<reference evidence="5" key="1">
    <citation type="submission" date="2021-12" db="EMBL/GenBank/DDBJ databases">
        <authorList>
            <person name="Zaccaron A."/>
            <person name="Stergiopoulos I."/>
        </authorList>
    </citation>
    <scope>NUCLEOTIDE SEQUENCE</scope>
    <source>
        <strain evidence="5">Race5_Kim</strain>
    </source>
</reference>
<dbReference type="GO" id="GO:0097176">
    <property type="term" value="P:epoxide metabolic process"/>
    <property type="evidence" value="ECO:0007669"/>
    <property type="project" value="TreeGrafter"/>
</dbReference>
<evidence type="ECO:0000256" key="3">
    <source>
        <dbReference type="PIRSR" id="PIRSR001112-1"/>
    </source>
</evidence>
<reference evidence="5" key="2">
    <citation type="journal article" date="2022" name="Microb. Genom.">
        <title>A chromosome-scale genome assembly of the tomato pathogen Cladosporium fulvum reveals a compartmentalized genome architecture and the presence of a dispensable chromosome.</title>
        <authorList>
            <person name="Zaccaron A.Z."/>
            <person name="Chen L.H."/>
            <person name="Samaras A."/>
            <person name="Stergiopoulos I."/>
        </authorList>
    </citation>
    <scope>NUCLEOTIDE SEQUENCE</scope>
    <source>
        <strain evidence="5">Race5_Kim</strain>
    </source>
</reference>
<accession>A0A9Q8LA17</accession>
<dbReference type="PIRSF" id="PIRSF001112">
    <property type="entry name" value="Epoxide_hydrolase"/>
    <property type="match status" value="1"/>
</dbReference>
<feature type="active site" description="Proton acceptor" evidence="3">
    <location>
        <position position="407"/>
    </location>
</feature>
<gene>
    <name evidence="5" type="ORF">CLAFUR5_02648</name>
</gene>
<feature type="active site" description="Proton donor" evidence="3">
    <location>
        <position position="344"/>
    </location>
</feature>
<comment type="similarity">
    <text evidence="1">Belongs to the peptidase S33 family.</text>
</comment>
<organism evidence="5 6">
    <name type="scientific">Passalora fulva</name>
    <name type="common">Tomato leaf mold</name>
    <name type="synonym">Cladosporium fulvum</name>
    <dbReference type="NCBI Taxonomy" id="5499"/>
    <lineage>
        <taxon>Eukaryota</taxon>
        <taxon>Fungi</taxon>
        <taxon>Dikarya</taxon>
        <taxon>Ascomycota</taxon>
        <taxon>Pezizomycotina</taxon>
        <taxon>Dothideomycetes</taxon>
        <taxon>Dothideomycetidae</taxon>
        <taxon>Mycosphaerellales</taxon>
        <taxon>Mycosphaerellaceae</taxon>
        <taxon>Fulvia</taxon>
    </lineage>
</organism>
<dbReference type="InterPro" id="IPR016292">
    <property type="entry name" value="Epoxide_hydrolase"/>
</dbReference>
<evidence type="ECO:0000313" key="6">
    <source>
        <dbReference type="Proteomes" id="UP000756132"/>
    </source>
</evidence>
<dbReference type="PRINTS" id="PR00412">
    <property type="entry name" value="EPOXHYDRLASE"/>
</dbReference>
<feature type="active site" description="Nucleophile" evidence="3">
    <location>
        <position position="223"/>
    </location>
</feature>
<dbReference type="InterPro" id="IPR010497">
    <property type="entry name" value="Epoxide_hydro_N"/>
</dbReference>
<protein>
    <submittedName>
        <fullName evidence="5">Epoxide hydrolase</fullName>
    </submittedName>
</protein>
<keyword evidence="6" id="KW-1185">Reference proteome</keyword>
<name>A0A9Q8LA17_PASFU</name>
<dbReference type="GO" id="GO:0004301">
    <property type="term" value="F:epoxide hydrolase activity"/>
    <property type="evidence" value="ECO:0007669"/>
    <property type="project" value="TreeGrafter"/>
</dbReference>
<dbReference type="InterPro" id="IPR029058">
    <property type="entry name" value="AB_hydrolase_fold"/>
</dbReference>
<dbReference type="PANTHER" id="PTHR21661:SF39">
    <property type="entry name" value="HYDROLASE, PUTATIVE (AFU_ORTHOLOGUE AFUA_3G08960)-RELATED"/>
    <property type="match status" value="1"/>
</dbReference>
<evidence type="ECO:0000313" key="5">
    <source>
        <dbReference type="EMBL" id="UJO13638.1"/>
    </source>
</evidence>
<proteinExistence type="inferred from homology"/>
<dbReference type="GeneID" id="71982526"/>
<dbReference type="InterPro" id="IPR000639">
    <property type="entry name" value="Epox_hydrolase-like"/>
</dbReference>
<dbReference type="OrthoDB" id="7130006at2759"/>
<dbReference type="Proteomes" id="UP000756132">
    <property type="component" value="Chromosome 2"/>
</dbReference>
<dbReference type="Pfam" id="PF06441">
    <property type="entry name" value="EHN"/>
    <property type="match status" value="1"/>
</dbReference>
<dbReference type="AlphaFoldDB" id="A0A9Q8LA17"/>